<organism evidence="3">
    <name type="scientific">Thermosporothrix sp. COM3</name>
    <dbReference type="NCBI Taxonomy" id="2490863"/>
    <lineage>
        <taxon>Bacteria</taxon>
        <taxon>Bacillati</taxon>
        <taxon>Chloroflexota</taxon>
        <taxon>Ktedonobacteria</taxon>
        <taxon>Ktedonobacterales</taxon>
        <taxon>Thermosporotrichaceae</taxon>
        <taxon>Thermosporothrix</taxon>
    </lineage>
</organism>
<name>A0A455SVF1_9CHLR</name>
<dbReference type="GO" id="GO:0005737">
    <property type="term" value="C:cytoplasm"/>
    <property type="evidence" value="ECO:0007669"/>
    <property type="project" value="TreeGrafter"/>
</dbReference>
<dbReference type="GO" id="GO:0016787">
    <property type="term" value="F:hydrolase activity"/>
    <property type="evidence" value="ECO:0007669"/>
    <property type="project" value="UniProtKB-KW"/>
</dbReference>
<gene>
    <name evidence="3" type="ORF">KTC_63810</name>
</gene>
<dbReference type="InterPro" id="IPR032465">
    <property type="entry name" value="ACMSD"/>
</dbReference>
<dbReference type="EMBL" id="AP019376">
    <property type="protein sequence ID" value="BBH91630.1"/>
    <property type="molecule type" value="Genomic_DNA"/>
</dbReference>
<dbReference type="AlphaFoldDB" id="A0A455SVF1"/>
<sequence>MSIPPVIDSHLHMLPPLVMKRYRTWVAEERPPYEGLPGMWASPAFEHPEEQIKALDAAGINAGLITFSSNAPGAMHTTAVAEKLTGPEMVRMVNDQIIAWAKGSNGRLIATAWVEPRFGAEAVVEMDRVLNEQGVQAFSMLTAYRGPGQPLRFLDHPLFFPVLEHAARLNIPVFVHTSGRFNVLADMGEPALQGQAAMYLTGGLSMLVESTLCLLRLTLSGVFDRLPELRLVFGQLGGLFPFVLGRFDLIYELVLVAAAQSGAEGKLNRQDVATICRRLRDYAGNIYVDTHSMDRAALLCALEALGADRLLYGSDFPVTPAHLGRHEALEMIQALPVSEEVKAAILGGNALSLLSLSRLEEGVSR</sequence>
<dbReference type="PANTHER" id="PTHR21240:SF28">
    <property type="entry name" value="ISO-OROTATE DECARBOXYLASE (EUROFUNG)"/>
    <property type="match status" value="1"/>
</dbReference>
<dbReference type="SUPFAM" id="SSF51556">
    <property type="entry name" value="Metallo-dependent hydrolases"/>
    <property type="match status" value="1"/>
</dbReference>
<accession>A0A455SVF1</accession>
<dbReference type="InterPro" id="IPR032466">
    <property type="entry name" value="Metal_Hydrolase"/>
</dbReference>
<evidence type="ECO:0000256" key="1">
    <source>
        <dbReference type="ARBA" id="ARBA00023239"/>
    </source>
</evidence>
<reference evidence="3" key="1">
    <citation type="submission" date="2018-12" db="EMBL/GenBank/DDBJ databases">
        <title>Novel natural products biosynthetic potential of the class Ktedonobacteria.</title>
        <authorList>
            <person name="Zheng Y."/>
            <person name="Saitou A."/>
            <person name="Wang C.M."/>
            <person name="Toyoda A."/>
            <person name="Minakuchi Y."/>
            <person name="Sekiguchi Y."/>
            <person name="Ueda K."/>
            <person name="Takano H."/>
            <person name="Sakai Y."/>
            <person name="Yokota A."/>
            <person name="Yabe S."/>
        </authorList>
    </citation>
    <scope>NUCLEOTIDE SEQUENCE</scope>
    <source>
        <strain evidence="3">COM3</strain>
    </source>
</reference>
<dbReference type="InterPro" id="IPR006680">
    <property type="entry name" value="Amidohydro-rel"/>
</dbReference>
<keyword evidence="1" id="KW-0456">Lyase</keyword>
<dbReference type="Pfam" id="PF04909">
    <property type="entry name" value="Amidohydro_2"/>
    <property type="match status" value="1"/>
</dbReference>
<evidence type="ECO:0000259" key="2">
    <source>
        <dbReference type="Pfam" id="PF04909"/>
    </source>
</evidence>
<dbReference type="GO" id="GO:0016831">
    <property type="term" value="F:carboxy-lyase activity"/>
    <property type="evidence" value="ECO:0007669"/>
    <property type="project" value="InterPro"/>
</dbReference>
<evidence type="ECO:0000313" key="3">
    <source>
        <dbReference type="EMBL" id="BBH91630.1"/>
    </source>
</evidence>
<protein>
    <submittedName>
        <fullName evidence="3">Hydrolase</fullName>
    </submittedName>
</protein>
<feature type="domain" description="Amidohydrolase-related" evidence="2">
    <location>
        <begin position="7"/>
        <end position="354"/>
    </location>
</feature>
<dbReference type="GO" id="GO:0019748">
    <property type="term" value="P:secondary metabolic process"/>
    <property type="evidence" value="ECO:0007669"/>
    <property type="project" value="TreeGrafter"/>
</dbReference>
<dbReference type="Gene3D" id="3.20.20.140">
    <property type="entry name" value="Metal-dependent hydrolases"/>
    <property type="match status" value="1"/>
</dbReference>
<dbReference type="PANTHER" id="PTHR21240">
    <property type="entry name" value="2-AMINO-3-CARBOXYLMUCONATE-6-SEMIALDEHYDE DECARBOXYLASE"/>
    <property type="match status" value="1"/>
</dbReference>
<keyword evidence="3" id="KW-0378">Hydrolase</keyword>
<proteinExistence type="predicted"/>